<evidence type="ECO:0000256" key="3">
    <source>
        <dbReference type="PROSITE-ProRule" id="PRU00339"/>
    </source>
</evidence>
<feature type="repeat" description="TPR" evidence="3">
    <location>
        <begin position="41"/>
        <end position="74"/>
    </location>
</feature>
<proteinExistence type="predicted"/>
<dbReference type="SUPFAM" id="SSF48452">
    <property type="entry name" value="TPR-like"/>
    <property type="match status" value="1"/>
</dbReference>
<evidence type="ECO:0000313" key="5">
    <source>
        <dbReference type="EMBL" id="MEO3712881.1"/>
    </source>
</evidence>
<dbReference type="EMBL" id="JBDPZC010000003">
    <property type="protein sequence ID" value="MEO3712881.1"/>
    <property type="molecule type" value="Genomic_DNA"/>
</dbReference>
<keyword evidence="2 3" id="KW-0802">TPR repeat</keyword>
<reference evidence="5 6" key="1">
    <citation type="submission" date="2024-05" db="EMBL/GenBank/DDBJ databases">
        <title>Roseateles sp. 2.12 16S ribosomal RNA gene Genome sequencing and assembly.</title>
        <authorList>
            <person name="Woo H."/>
        </authorList>
    </citation>
    <scope>NUCLEOTIDE SEQUENCE [LARGE SCALE GENOMIC DNA]</scope>
    <source>
        <strain evidence="5 6">2.12</strain>
    </source>
</reference>
<dbReference type="Gene3D" id="1.25.40.10">
    <property type="entry name" value="Tetratricopeptide repeat domain"/>
    <property type="match status" value="1"/>
</dbReference>
<dbReference type="InterPro" id="IPR050498">
    <property type="entry name" value="Ycf3"/>
</dbReference>
<dbReference type="PANTHER" id="PTHR44858:SF1">
    <property type="entry name" value="UDP-N-ACETYLGLUCOSAMINE--PEPTIDE N-ACETYLGLUCOSAMINYLTRANSFERASE SPINDLY-RELATED"/>
    <property type="match status" value="1"/>
</dbReference>
<dbReference type="InterPro" id="IPR019734">
    <property type="entry name" value="TPR_rpt"/>
</dbReference>
<keyword evidence="6" id="KW-1185">Reference proteome</keyword>
<dbReference type="SMART" id="SM00028">
    <property type="entry name" value="TPR"/>
    <property type="match status" value="4"/>
</dbReference>
<feature type="chain" id="PRO_5046946578" evidence="4">
    <location>
        <begin position="21"/>
        <end position="260"/>
    </location>
</feature>
<feature type="repeat" description="TPR" evidence="3">
    <location>
        <begin position="145"/>
        <end position="178"/>
    </location>
</feature>
<evidence type="ECO:0000256" key="4">
    <source>
        <dbReference type="SAM" id="SignalP"/>
    </source>
</evidence>
<accession>A0ABV0GCW2</accession>
<evidence type="ECO:0000313" key="6">
    <source>
        <dbReference type="Proteomes" id="UP001462640"/>
    </source>
</evidence>
<dbReference type="Pfam" id="PF13374">
    <property type="entry name" value="TPR_10"/>
    <property type="match status" value="1"/>
</dbReference>
<evidence type="ECO:0000256" key="1">
    <source>
        <dbReference type="ARBA" id="ARBA00022737"/>
    </source>
</evidence>
<name>A0ABV0GCW2_9BURK</name>
<dbReference type="PROSITE" id="PS50005">
    <property type="entry name" value="TPR"/>
    <property type="match status" value="2"/>
</dbReference>
<dbReference type="RefSeq" id="WP_347608850.1">
    <property type="nucleotide sequence ID" value="NZ_JBDPZC010000003.1"/>
</dbReference>
<keyword evidence="1" id="KW-0677">Repeat</keyword>
<protein>
    <submittedName>
        <fullName evidence="5">Type IV pilus biogenesis/stability protein PilW</fullName>
    </submittedName>
</protein>
<dbReference type="Pfam" id="PF14559">
    <property type="entry name" value="TPR_19"/>
    <property type="match status" value="1"/>
</dbReference>
<dbReference type="InterPro" id="IPR013360">
    <property type="entry name" value="Pilus_4_PilW"/>
</dbReference>
<feature type="signal peptide" evidence="4">
    <location>
        <begin position="1"/>
        <end position="20"/>
    </location>
</feature>
<dbReference type="NCBIfam" id="TIGR02521">
    <property type="entry name" value="type_IV_pilW"/>
    <property type="match status" value="1"/>
</dbReference>
<gene>
    <name evidence="5" type="primary">pilW</name>
    <name evidence="5" type="ORF">ABDJ40_08885</name>
</gene>
<dbReference type="PANTHER" id="PTHR44858">
    <property type="entry name" value="TETRATRICOPEPTIDE REPEAT PROTEIN 6"/>
    <property type="match status" value="1"/>
</dbReference>
<sequence>MLQGLLALSAALLLPGCASTGSGSSAEPKTESDRTDLDRRAAVRVELATGYFARGQYSTALDEIKLALALKPEQREAINLRNLVYAAMGETNMAEEGFKRAIATAPGDGDAMHNYAWFLCQQGRWVASRALFEQALALPNYRGTSRSLLARGVCEARNGEWPAAEHSLSKAFELDPANPAVSLNLAEVLYHQQQYERARFYARRINAQAELVNAQSLWLELRIERKLNNGVAVEDLGQQLRRRFTDAAETQRLREGRFDD</sequence>
<dbReference type="Proteomes" id="UP001462640">
    <property type="component" value="Unassembled WGS sequence"/>
</dbReference>
<evidence type="ECO:0000256" key="2">
    <source>
        <dbReference type="ARBA" id="ARBA00022803"/>
    </source>
</evidence>
<comment type="caution">
    <text evidence="5">The sequence shown here is derived from an EMBL/GenBank/DDBJ whole genome shotgun (WGS) entry which is preliminary data.</text>
</comment>
<dbReference type="InterPro" id="IPR011990">
    <property type="entry name" value="TPR-like_helical_dom_sf"/>
</dbReference>
<organism evidence="5 6">
    <name type="scientific">Roseateles flavus</name>
    <dbReference type="NCBI Taxonomy" id="3149041"/>
    <lineage>
        <taxon>Bacteria</taxon>
        <taxon>Pseudomonadati</taxon>
        <taxon>Pseudomonadota</taxon>
        <taxon>Betaproteobacteria</taxon>
        <taxon>Burkholderiales</taxon>
        <taxon>Sphaerotilaceae</taxon>
        <taxon>Roseateles</taxon>
    </lineage>
</organism>
<keyword evidence="4" id="KW-0732">Signal</keyword>